<keyword evidence="7 9" id="KW-1133">Transmembrane helix</keyword>
<dbReference type="UniPathway" id="UPA00665"/>
<accession>E4RQ44</accession>
<feature type="transmembrane region" description="Helical" evidence="9">
    <location>
        <begin position="67"/>
        <end position="85"/>
    </location>
</feature>
<reference key="1">
    <citation type="submission" date="2010-11" db="EMBL/GenBank/DDBJ databases">
        <title>The complete genome of Leadbetterella byssophila DSM 17132.</title>
        <authorList>
            <consortium name="US DOE Joint Genome Institute (JGI-PGF)"/>
            <person name="Lucas S."/>
            <person name="Copeland A."/>
            <person name="Lapidus A."/>
            <person name="Glavina del Rio T."/>
            <person name="Dalin E."/>
            <person name="Tice H."/>
            <person name="Bruce D."/>
            <person name="Goodwin L."/>
            <person name="Pitluck S."/>
            <person name="Kyrpides N."/>
            <person name="Mavromatis K."/>
            <person name="Ivanova N."/>
            <person name="Teshima H."/>
            <person name="Brettin T."/>
            <person name="Detter J.C."/>
            <person name="Han C."/>
            <person name="Tapia R."/>
            <person name="Land M."/>
            <person name="Hauser L."/>
            <person name="Markowitz V."/>
            <person name="Cheng J.-F."/>
            <person name="Hugenholtz P."/>
            <person name="Woyke T."/>
            <person name="Wu D."/>
            <person name="Tindall B."/>
            <person name="Pomrenke H.G."/>
            <person name="Brambilla E."/>
            <person name="Klenk H.-P."/>
            <person name="Eisen J.A."/>
        </authorList>
    </citation>
    <scope>NUCLEOTIDE SEQUENCE [LARGE SCALE GENOMIC DNA]</scope>
    <source>
        <strain>DSM 17132</strain>
    </source>
</reference>
<dbReference type="AlphaFoldDB" id="E4RQ44"/>
<dbReference type="EMBL" id="CP002305">
    <property type="protein sequence ID" value="ADQ16527.1"/>
    <property type="molecule type" value="Genomic_DNA"/>
</dbReference>
<evidence type="ECO:0000256" key="1">
    <source>
        <dbReference type="ARBA" id="ARBA00006139"/>
    </source>
</evidence>
<keyword evidence="5 9" id="KW-0064">Aspartyl protease</keyword>
<protein>
    <recommendedName>
        <fullName evidence="9">Lipoprotein signal peptidase</fullName>
        <ecNumber evidence="9">3.4.23.36</ecNumber>
    </recommendedName>
    <alternativeName>
        <fullName evidence="9">Prolipoprotein signal peptidase</fullName>
    </alternativeName>
    <alternativeName>
        <fullName evidence="9">Signal peptidase II</fullName>
        <shortName evidence="9">SPase II</shortName>
    </alternativeName>
</protein>
<dbReference type="PANTHER" id="PTHR33695:SF1">
    <property type="entry name" value="LIPOPROTEIN SIGNAL PEPTIDASE"/>
    <property type="match status" value="1"/>
</dbReference>
<evidence type="ECO:0000256" key="8">
    <source>
        <dbReference type="ARBA" id="ARBA00023136"/>
    </source>
</evidence>
<dbReference type="eggNOG" id="COG0597">
    <property type="taxonomic scope" value="Bacteria"/>
</dbReference>
<evidence type="ECO:0000256" key="4">
    <source>
        <dbReference type="ARBA" id="ARBA00022692"/>
    </source>
</evidence>
<dbReference type="EC" id="3.4.23.36" evidence="9"/>
<keyword evidence="2 9" id="KW-1003">Cell membrane</keyword>
<feature type="transmembrane region" description="Helical" evidence="9">
    <location>
        <begin position="97"/>
        <end position="120"/>
    </location>
</feature>
<comment type="function">
    <text evidence="9">This protein specifically catalyzes the removal of signal peptides from prolipoproteins.</text>
</comment>
<evidence type="ECO:0000256" key="6">
    <source>
        <dbReference type="ARBA" id="ARBA00022801"/>
    </source>
</evidence>
<keyword evidence="12" id="KW-1185">Reference proteome</keyword>
<dbReference type="STRING" id="649349.Lbys_0767"/>
<gene>
    <name evidence="9" type="primary">lspA</name>
    <name evidence="11" type="ordered locus">Lbys_0767</name>
</gene>
<organism evidence="11 12">
    <name type="scientific">Leadbetterella byssophila (strain DSM 17132 / JCM 16389 / KACC 11308 / NBRC 106382 / 4M15)</name>
    <dbReference type="NCBI Taxonomy" id="649349"/>
    <lineage>
        <taxon>Bacteria</taxon>
        <taxon>Pseudomonadati</taxon>
        <taxon>Bacteroidota</taxon>
        <taxon>Cytophagia</taxon>
        <taxon>Cytophagales</taxon>
        <taxon>Leadbetterellaceae</taxon>
        <taxon>Leadbetterella</taxon>
    </lineage>
</organism>
<dbReference type="PANTHER" id="PTHR33695">
    <property type="entry name" value="LIPOPROTEIN SIGNAL PEPTIDASE"/>
    <property type="match status" value="1"/>
</dbReference>
<feature type="transmembrane region" description="Helical" evidence="9">
    <location>
        <begin position="162"/>
        <end position="185"/>
    </location>
</feature>
<evidence type="ECO:0000256" key="5">
    <source>
        <dbReference type="ARBA" id="ARBA00022750"/>
    </source>
</evidence>
<dbReference type="HOGENOM" id="CLU_083252_0_0_10"/>
<evidence type="ECO:0000256" key="9">
    <source>
        <dbReference type="HAMAP-Rule" id="MF_00161"/>
    </source>
</evidence>
<dbReference type="HAMAP" id="MF_00161">
    <property type="entry name" value="LspA"/>
    <property type="match status" value="1"/>
</dbReference>
<sequence length="195" mass="22001">MKPVVKYILFVLFLLLVDQALKLWMYYSVVPNHNGSIDLIPGVFKLHYVTNPGMAFGMELGGSYGKVALTFFRIVAMIAIGYFLIKKSFTHSHNPILWALAAILAGAIGNLIDSVFYGVLLPGNSPDWAETPWFHGEVIDMFYFNWLDGFWPEWVPRLGGTYFLTPIFNFADACIFCGVVAILIFQKKFTELGNK</sequence>
<dbReference type="NCBIfam" id="NF011369">
    <property type="entry name" value="PRK14788.1"/>
    <property type="match status" value="1"/>
</dbReference>
<keyword evidence="4 9" id="KW-0812">Transmembrane</keyword>
<dbReference type="KEGG" id="lby:Lbys_0767"/>
<proteinExistence type="inferred from homology"/>
<reference evidence="11 12" key="2">
    <citation type="journal article" date="2011" name="Stand. Genomic Sci.">
        <title>Complete genome sequence of Leadbetterella byssophila type strain (4M15).</title>
        <authorList>
            <person name="Abt B."/>
            <person name="Teshima H."/>
            <person name="Lucas S."/>
            <person name="Lapidus A."/>
            <person name="Del Rio T.G."/>
            <person name="Nolan M."/>
            <person name="Tice H."/>
            <person name="Cheng J.F."/>
            <person name="Pitluck S."/>
            <person name="Liolios K."/>
            <person name="Pagani I."/>
            <person name="Ivanova N."/>
            <person name="Mavromatis K."/>
            <person name="Pati A."/>
            <person name="Tapia R."/>
            <person name="Han C."/>
            <person name="Goodwin L."/>
            <person name="Chen A."/>
            <person name="Palaniappan K."/>
            <person name="Land M."/>
            <person name="Hauser L."/>
            <person name="Chang Y.J."/>
            <person name="Jeffries C.D."/>
            <person name="Rohde M."/>
            <person name="Goker M."/>
            <person name="Tindall B.J."/>
            <person name="Detter J.C."/>
            <person name="Woyke T."/>
            <person name="Bristow J."/>
            <person name="Eisen J.A."/>
            <person name="Markowitz V."/>
            <person name="Hugenholtz P."/>
            <person name="Klenk H.P."/>
            <person name="Kyrpides N.C."/>
        </authorList>
    </citation>
    <scope>NUCLEOTIDE SEQUENCE [LARGE SCALE GENOMIC DNA]</scope>
    <source>
        <strain evidence="12">DSM 17132 / JCM 16389 / KACC 11308 / NBRC 106382 / 4M15</strain>
    </source>
</reference>
<comment type="caution">
    <text evidence="9">Lacks conserved residue(s) required for the propagation of feature annotation.</text>
</comment>
<name>E4RQ44_LEAB4</name>
<evidence type="ECO:0000313" key="12">
    <source>
        <dbReference type="Proteomes" id="UP000007435"/>
    </source>
</evidence>
<evidence type="ECO:0000256" key="10">
    <source>
        <dbReference type="RuleBase" id="RU004181"/>
    </source>
</evidence>
<dbReference type="OrthoDB" id="9810259at2"/>
<dbReference type="InterPro" id="IPR001872">
    <property type="entry name" value="Peptidase_A8"/>
</dbReference>
<evidence type="ECO:0000256" key="7">
    <source>
        <dbReference type="ARBA" id="ARBA00022989"/>
    </source>
</evidence>
<dbReference type="Pfam" id="PF01252">
    <property type="entry name" value="Peptidase_A8"/>
    <property type="match status" value="1"/>
</dbReference>
<keyword evidence="8 9" id="KW-0472">Membrane</keyword>
<evidence type="ECO:0000256" key="3">
    <source>
        <dbReference type="ARBA" id="ARBA00022670"/>
    </source>
</evidence>
<evidence type="ECO:0000256" key="2">
    <source>
        <dbReference type="ARBA" id="ARBA00022475"/>
    </source>
</evidence>
<keyword evidence="9" id="KW-0997">Cell inner membrane</keyword>
<dbReference type="GO" id="GO:0005886">
    <property type="term" value="C:plasma membrane"/>
    <property type="evidence" value="ECO:0007669"/>
    <property type="project" value="UniProtKB-SubCell"/>
</dbReference>
<dbReference type="GO" id="GO:0006508">
    <property type="term" value="P:proteolysis"/>
    <property type="evidence" value="ECO:0007669"/>
    <property type="project" value="UniProtKB-KW"/>
</dbReference>
<keyword evidence="6 9" id="KW-0378">Hydrolase</keyword>
<comment type="similarity">
    <text evidence="1 9 10">Belongs to the peptidase A8 family.</text>
</comment>
<dbReference type="GO" id="GO:0004190">
    <property type="term" value="F:aspartic-type endopeptidase activity"/>
    <property type="evidence" value="ECO:0007669"/>
    <property type="project" value="UniProtKB-UniRule"/>
</dbReference>
<dbReference type="Proteomes" id="UP000007435">
    <property type="component" value="Chromosome"/>
</dbReference>
<dbReference type="PRINTS" id="PR00781">
    <property type="entry name" value="LIPOSIGPTASE"/>
</dbReference>
<comment type="pathway">
    <text evidence="9">Protein modification; lipoprotein biosynthesis (signal peptide cleavage).</text>
</comment>
<dbReference type="RefSeq" id="WP_013407579.1">
    <property type="nucleotide sequence ID" value="NC_014655.1"/>
</dbReference>
<evidence type="ECO:0000313" key="11">
    <source>
        <dbReference type="EMBL" id="ADQ16527.1"/>
    </source>
</evidence>
<comment type="catalytic activity">
    <reaction evidence="9">
        <text>Release of signal peptides from bacterial membrane prolipoproteins. Hydrolyzes -Xaa-Yaa-Zaa-|-(S,diacylglyceryl)Cys-, in which Xaa is hydrophobic (preferably Leu), and Yaa (Ala or Ser) and Zaa (Gly or Ala) have small, neutral side chains.</text>
        <dbReference type="EC" id="3.4.23.36"/>
    </reaction>
</comment>
<feature type="active site" evidence="9">
    <location>
        <position position="172"/>
    </location>
</feature>
<comment type="subcellular location">
    <subcellularLocation>
        <location evidence="9">Cell inner membrane</location>
        <topology evidence="9">Multi-pass membrane protein</topology>
    </subcellularLocation>
</comment>
<keyword evidence="3 9" id="KW-0645">Protease</keyword>
<feature type="active site" evidence="9">
    <location>
        <position position="140"/>
    </location>
</feature>